<dbReference type="SUPFAM" id="SSF53448">
    <property type="entry name" value="Nucleotide-diphospho-sugar transferases"/>
    <property type="match status" value="1"/>
</dbReference>
<organism evidence="11 12">
    <name type="scientific">Thioalkalivibrio paradoxus ARh 1</name>
    <dbReference type="NCBI Taxonomy" id="713585"/>
    <lineage>
        <taxon>Bacteria</taxon>
        <taxon>Pseudomonadati</taxon>
        <taxon>Pseudomonadota</taxon>
        <taxon>Gammaproteobacteria</taxon>
        <taxon>Chromatiales</taxon>
        <taxon>Ectothiorhodospiraceae</taxon>
        <taxon>Thioalkalivibrio</taxon>
    </lineage>
</organism>
<keyword evidence="6 9" id="KW-1133">Transmembrane helix</keyword>
<comment type="similarity">
    <text evidence="8">Belongs to the glycosyltransferase 2 family. GtrB subfamily.</text>
</comment>
<evidence type="ECO:0000256" key="7">
    <source>
        <dbReference type="ARBA" id="ARBA00023136"/>
    </source>
</evidence>
<evidence type="ECO:0000256" key="1">
    <source>
        <dbReference type="ARBA" id="ARBA00004651"/>
    </source>
</evidence>
<dbReference type="Pfam" id="PF00535">
    <property type="entry name" value="Glycos_transf_2"/>
    <property type="match status" value="1"/>
</dbReference>
<dbReference type="InterPro" id="IPR029044">
    <property type="entry name" value="Nucleotide-diphossugar_trans"/>
</dbReference>
<evidence type="ECO:0000256" key="5">
    <source>
        <dbReference type="ARBA" id="ARBA00022692"/>
    </source>
</evidence>
<gene>
    <name evidence="11" type="ORF">THITH_05520</name>
</gene>
<dbReference type="EMBL" id="CP007029">
    <property type="protein sequence ID" value="AHE97809.1"/>
    <property type="molecule type" value="Genomic_DNA"/>
</dbReference>
<feature type="transmembrane region" description="Helical" evidence="9">
    <location>
        <begin position="231"/>
        <end position="252"/>
    </location>
</feature>
<reference evidence="11 12" key="1">
    <citation type="submission" date="2013-12" db="EMBL/GenBank/DDBJ databases">
        <authorList>
            <consortium name="DOE Joint Genome Institute"/>
            <person name="Muyzer G."/>
            <person name="Huntemann M."/>
            <person name="Han J."/>
            <person name="Chen A."/>
            <person name="Kyrpides N."/>
            <person name="Mavromatis K."/>
            <person name="Markowitz V."/>
            <person name="Palaniappan K."/>
            <person name="Ivanova N."/>
            <person name="Schaumberg A."/>
            <person name="Pati A."/>
            <person name="Liolios K."/>
            <person name="Nordberg H.P."/>
            <person name="Cantor M.N."/>
            <person name="Hua S.X."/>
            <person name="Woyke T."/>
        </authorList>
    </citation>
    <scope>NUCLEOTIDE SEQUENCE [LARGE SCALE GENOMIC DNA]</scope>
    <source>
        <strain evidence="11 12">ARh 1</strain>
    </source>
</reference>
<dbReference type="HOGENOM" id="CLU_033536_0_1_6"/>
<dbReference type="GO" id="GO:0016757">
    <property type="term" value="F:glycosyltransferase activity"/>
    <property type="evidence" value="ECO:0007669"/>
    <property type="project" value="UniProtKB-KW"/>
</dbReference>
<dbReference type="CDD" id="cd04187">
    <property type="entry name" value="DPM1_like_bac"/>
    <property type="match status" value="1"/>
</dbReference>
<evidence type="ECO:0000256" key="6">
    <source>
        <dbReference type="ARBA" id="ARBA00022989"/>
    </source>
</evidence>
<name>W0DGQ7_9GAMM</name>
<dbReference type="Gene3D" id="3.90.550.10">
    <property type="entry name" value="Spore Coat Polysaccharide Biosynthesis Protein SpsA, Chain A"/>
    <property type="match status" value="1"/>
</dbReference>
<dbReference type="InterPro" id="IPR050256">
    <property type="entry name" value="Glycosyltransferase_2"/>
</dbReference>
<evidence type="ECO:0000256" key="4">
    <source>
        <dbReference type="ARBA" id="ARBA00022679"/>
    </source>
</evidence>
<dbReference type="PANTHER" id="PTHR48090:SF1">
    <property type="entry name" value="PROPHAGE BACTOPRENOL GLUCOSYL TRANSFERASE HOMOLOG"/>
    <property type="match status" value="1"/>
</dbReference>
<evidence type="ECO:0000259" key="10">
    <source>
        <dbReference type="Pfam" id="PF00535"/>
    </source>
</evidence>
<dbReference type="OrthoDB" id="9811884at2"/>
<dbReference type="RefSeq" id="WP_006748735.1">
    <property type="nucleotide sequence ID" value="NZ_CP007029.1"/>
</dbReference>
<proteinExistence type="inferred from homology"/>
<sequence>MSQTLLSVIVPAYNEEEAIEEFHRRLAPVLAALDCDAEIVFVNDGSSDATLDILHRLSEEDSRVTVLNLSRNFGKERAMSAGLDYAHGDAVAVIDADLQDPPEVIPELVAGWREGYDVVYAQRTRRHGESWFKRATAGAFYRVIQQLSRVHIPHDTGDFRLLSRRAVDALKQLREQHRFMKGLFSWVGFPQKPVRYERDPRHAGQTKWNYWKLWNFALDGLTAFSNVPLKIASYLGGLVAMLALTYGGWVIIKTLLFGEPVQGYPSMMVAILFLGGVQLIFIGVMGEYLGRMFDETKNRPLYFVQEYRPAQTVRPRLQHGATGKHRTSDGS</sequence>
<dbReference type="Proteomes" id="UP000005289">
    <property type="component" value="Chromosome"/>
</dbReference>
<feature type="domain" description="Glycosyltransferase 2-like" evidence="10">
    <location>
        <begin position="7"/>
        <end position="169"/>
    </location>
</feature>
<dbReference type="PANTHER" id="PTHR48090">
    <property type="entry name" value="UNDECAPRENYL-PHOSPHATE 4-DEOXY-4-FORMAMIDO-L-ARABINOSE TRANSFERASE-RELATED"/>
    <property type="match status" value="1"/>
</dbReference>
<keyword evidence="2" id="KW-1003">Cell membrane</keyword>
<keyword evidence="5 9" id="KW-0812">Transmembrane</keyword>
<comment type="subcellular location">
    <subcellularLocation>
        <location evidence="1">Cell membrane</location>
        <topology evidence="1">Multi-pass membrane protein</topology>
    </subcellularLocation>
</comment>
<evidence type="ECO:0000256" key="2">
    <source>
        <dbReference type="ARBA" id="ARBA00022475"/>
    </source>
</evidence>
<evidence type="ECO:0000313" key="12">
    <source>
        <dbReference type="Proteomes" id="UP000005289"/>
    </source>
</evidence>
<dbReference type="KEGG" id="tti:THITH_05520"/>
<dbReference type="STRING" id="713585.THITH_05520"/>
<feature type="transmembrane region" description="Helical" evidence="9">
    <location>
        <begin position="264"/>
        <end position="289"/>
    </location>
</feature>
<dbReference type="InterPro" id="IPR001173">
    <property type="entry name" value="Glyco_trans_2-like"/>
</dbReference>
<evidence type="ECO:0000256" key="9">
    <source>
        <dbReference type="SAM" id="Phobius"/>
    </source>
</evidence>
<evidence type="ECO:0000256" key="3">
    <source>
        <dbReference type="ARBA" id="ARBA00022676"/>
    </source>
</evidence>
<accession>W0DGQ7</accession>
<keyword evidence="7 9" id="KW-0472">Membrane</keyword>
<keyword evidence="3" id="KW-0328">Glycosyltransferase</keyword>
<dbReference type="GO" id="GO:0005886">
    <property type="term" value="C:plasma membrane"/>
    <property type="evidence" value="ECO:0007669"/>
    <property type="project" value="UniProtKB-SubCell"/>
</dbReference>
<dbReference type="AlphaFoldDB" id="W0DGQ7"/>
<evidence type="ECO:0000313" key="11">
    <source>
        <dbReference type="EMBL" id="AHE97809.1"/>
    </source>
</evidence>
<protein>
    <submittedName>
        <fullName evidence="11">Glycosyl transferase family 2</fullName>
    </submittedName>
</protein>
<keyword evidence="12" id="KW-1185">Reference proteome</keyword>
<dbReference type="FunFam" id="3.90.550.10:FF:000079">
    <property type="entry name" value="Probable glycosyl transferase"/>
    <property type="match status" value="1"/>
</dbReference>
<keyword evidence="4 11" id="KW-0808">Transferase</keyword>
<evidence type="ECO:0000256" key="8">
    <source>
        <dbReference type="ARBA" id="ARBA00038152"/>
    </source>
</evidence>